<dbReference type="Gene3D" id="1.20.81.30">
    <property type="entry name" value="Type II secretion system (T2SS), domain F"/>
    <property type="match status" value="2"/>
</dbReference>
<evidence type="ECO:0000256" key="6">
    <source>
        <dbReference type="ARBA" id="ARBA00023136"/>
    </source>
</evidence>
<comment type="caution">
    <text evidence="9">The sequence shown here is derived from an EMBL/GenBank/DDBJ whole genome shotgun (WGS) entry which is preliminary data.</text>
</comment>
<dbReference type="PANTHER" id="PTHR30012:SF0">
    <property type="entry name" value="TYPE II SECRETION SYSTEM PROTEIN F-RELATED"/>
    <property type="match status" value="1"/>
</dbReference>
<evidence type="ECO:0000256" key="3">
    <source>
        <dbReference type="ARBA" id="ARBA00022475"/>
    </source>
</evidence>
<name>A0ABX2HBH3_9FIRM</name>
<keyword evidence="6 7" id="KW-0472">Membrane</keyword>
<keyword evidence="5 7" id="KW-1133">Transmembrane helix</keyword>
<dbReference type="InterPro" id="IPR003004">
    <property type="entry name" value="GspF/PilC"/>
</dbReference>
<feature type="transmembrane region" description="Helical" evidence="7">
    <location>
        <begin position="112"/>
        <end position="133"/>
    </location>
</feature>
<sequence length="347" mass="37801">MITKLNNRELFQFCEQFSIILRSGMSAIEGLAILNDDSQTERGKEILTFLYKDMEESGSLAHAMEQSGAFPASAAAYVRTGEETGCLDEVMKGLSAFYAKEIQITDQIQSAVAYPLVMLGMMTAVIVILLVKVLPVFRQVFRQLGLEMSGISGALLGIGETLSHYSTAFLVLLAAMIGFILFLVLHPKGQELIRKIVCRFPGTKEIPVNLDYSRLCQCISLGIRSGLSPELCVELAGAVVSQTEIREKLASIQNQLAEGYGFTEAITESGLFKAMELRLISLGFQAGASDEVMEKLAEQYEDKSTDSVSHIVSILEPTIVIVLSILVGLVLLSVMMPLLGLLSEMIA</sequence>
<dbReference type="PANTHER" id="PTHR30012">
    <property type="entry name" value="GENERAL SECRETION PATHWAY PROTEIN"/>
    <property type="match status" value="1"/>
</dbReference>
<dbReference type="InterPro" id="IPR018076">
    <property type="entry name" value="T2SS_GspF_dom"/>
</dbReference>
<keyword evidence="4 7" id="KW-0812">Transmembrane</keyword>
<comment type="similarity">
    <text evidence="2">Belongs to the GSP F family.</text>
</comment>
<evidence type="ECO:0000256" key="2">
    <source>
        <dbReference type="ARBA" id="ARBA00005745"/>
    </source>
</evidence>
<evidence type="ECO:0000256" key="1">
    <source>
        <dbReference type="ARBA" id="ARBA00004651"/>
    </source>
</evidence>
<comment type="subcellular location">
    <subcellularLocation>
        <location evidence="1">Cell membrane</location>
        <topology evidence="1">Multi-pass membrane protein</topology>
    </subcellularLocation>
</comment>
<evidence type="ECO:0000256" key="5">
    <source>
        <dbReference type="ARBA" id="ARBA00022989"/>
    </source>
</evidence>
<dbReference type="Pfam" id="PF00482">
    <property type="entry name" value="T2SSF"/>
    <property type="match status" value="2"/>
</dbReference>
<organism evidence="9 10">
    <name type="scientific">Blautia faecis</name>
    <dbReference type="NCBI Taxonomy" id="871665"/>
    <lineage>
        <taxon>Bacteria</taxon>
        <taxon>Bacillati</taxon>
        <taxon>Bacillota</taxon>
        <taxon>Clostridia</taxon>
        <taxon>Lachnospirales</taxon>
        <taxon>Lachnospiraceae</taxon>
        <taxon>Blautia</taxon>
    </lineage>
</organism>
<evidence type="ECO:0000256" key="7">
    <source>
        <dbReference type="SAM" id="Phobius"/>
    </source>
</evidence>
<feature type="transmembrane region" description="Helical" evidence="7">
    <location>
        <begin position="165"/>
        <end position="185"/>
    </location>
</feature>
<feature type="transmembrane region" description="Helical" evidence="7">
    <location>
        <begin position="319"/>
        <end position="342"/>
    </location>
</feature>
<accession>A0ABX2HBH3</accession>
<dbReference type="EMBL" id="JAAITS010000086">
    <property type="protein sequence ID" value="NSG87556.1"/>
    <property type="molecule type" value="Genomic_DNA"/>
</dbReference>
<evidence type="ECO:0000256" key="4">
    <source>
        <dbReference type="ARBA" id="ARBA00022692"/>
    </source>
</evidence>
<dbReference type="Proteomes" id="UP001644719">
    <property type="component" value="Unassembled WGS sequence"/>
</dbReference>
<dbReference type="InterPro" id="IPR042094">
    <property type="entry name" value="T2SS_GspF_sf"/>
</dbReference>
<feature type="domain" description="Type II secretion system protein GspF" evidence="8">
    <location>
        <begin position="216"/>
        <end position="337"/>
    </location>
</feature>
<evidence type="ECO:0000313" key="10">
    <source>
        <dbReference type="Proteomes" id="UP001644719"/>
    </source>
</evidence>
<evidence type="ECO:0000259" key="8">
    <source>
        <dbReference type="Pfam" id="PF00482"/>
    </source>
</evidence>
<keyword evidence="10" id="KW-1185">Reference proteome</keyword>
<proteinExistence type="inferred from homology"/>
<dbReference type="PRINTS" id="PR00812">
    <property type="entry name" value="BCTERIALGSPF"/>
</dbReference>
<keyword evidence="3" id="KW-1003">Cell membrane</keyword>
<protein>
    <submittedName>
        <fullName evidence="9">Type II secretion system F family protein</fullName>
    </submittedName>
</protein>
<gene>
    <name evidence="9" type="ORF">G5B17_19620</name>
</gene>
<evidence type="ECO:0000313" key="9">
    <source>
        <dbReference type="EMBL" id="NSG87556.1"/>
    </source>
</evidence>
<reference evidence="9 10" key="1">
    <citation type="journal article" date="2020" name="Cell Host Microbe">
        <title>Functional and Genomic Variation between Human-Derived Isolates of Lachnospiraceae Reveals Inter- and Intra-Species Diversity.</title>
        <authorList>
            <person name="Sorbara M.T."/>
            <person name="Littmann E.R."/>
            <person name="Fontana E."/>
            <person name="Moody T.U."/>
            <person name="Kohout C.E."/>
            <person name="Gjonbalaj M."/>
            <person name="Eaton V."/>
            <person name="Seok R."/>
            <person name="Leiner I.M."/>
            <person name="Pamer E.G."/>
        </authorList>
    </citation>
    <scope>NUCLEOTIDE SEQUENCE [LARGE SCALE GENOMIC DNA]</scope>
    <source>
        <strain evidence="9 10">MSK.17.74</strain>
    </source>
</reference>
<feature type="domain" description="Type II secretion system protein GspF" evidence="8">
    <location>
        <begin position="13"/>
        <end position="135"/>
    </location>
</feature>
<dbReference type="RefSeq" id="WP_173770373.1">
    <property type="nucleotide sequence ID" value="NZ_JAAITS010000086.1"/>
</dbReference>